<dbReference type="InterPro" id="IPR011330">
    <property type="entry name" value="Glyco_hydro/deAcase_b/a-brl"/>
</dbReference>
<feature type="region of interest" description="Disordered" evidence="9">
    <location>
        <begin position="13"/>
        <end position="58"/>
    </location>
</feature>
<feature type="region of interest" description="Disordered" evidence="9">
    <location>
        <begin position="399"/>
        <end position="424"/>
    </location>
</feature>
<dbReference type="Pfam" id="PF04794">
    <property type="entry name" value="YdjC"/>
    <property type="match status" value="1"/>
</dbReference>
<evidence type="ECO:0000256" key="1">
    <source>
        <dbReference type="ARBA" id="ARBA00001946"/>
    </source>
</evidence>
<dbReference type="SUPFAM" id="SSF88713">
    <property type="entry name" value="Glycoside hydrolase/deacetylase"/>
    <property type="match status" value="1"/>
</dbReference>
<dbReference type="GO" id="GO:0046872">
    <property type="term" value="F:metal ion binding"/>
    <property type="evidence" value="ECO:0007669"/>
    <property type="project" value="UniProtKB-KW"/>
</dbReference>
<dbReference type="Proteomes" id="UP000009136">
    <property type="component" value="Chromosome 17"/>
</dbReference>
<evidence type="ECO:0000313" key="10">
    <source>
        <dbReference type="Ensembl" id="ENSBTAP00000084004.1"/>
    </source>
</evidence>
<protein>
    <recommendedName>
        <fullName evidence="4">Carbohydrate deacetylase</fullName>
    </recommendedName>
</protein>
<dbReference type="Ensembl" id="ENSBTAT00000113253.2">
    <property type="protein sequence ID" value="ENSBTAP00000084004.1"/>
    <property type="gene ID" value="ENSBTAG00000013036.8"/>
</dbReference>
<dbReference type="Gene3D" id="3.20.20.370">
    <property type="entry name" value="Glycoside hydrolase/deacetylase"/>
    <property type="match status" value="1"/>
</dbReference>
<keyword evidence="8" id="KW-0119">Carbohydrate metabolism</keyword>
<dbReference type="InterPro" id="IPR006879">
    <property type="entry name" value="YdjC-like"/>
</dbReference>
<dbReference type="GO" id="GO:0005975">
    <property type="term" value="P:carbohydrate metabolic process"/>
    <property type="evidence" value="ECO:0007669"/>
    <property type="project" value="InterPro"/>
</dbReference>
<evidence type="ECO:0000256" key="6">
    <source>
        <dbReference type="ARBA" id="ARBA00022801"/>
    </source>
</evidence>
<accession>A0AAA9SJC7</accession>
<proteinExistence type="inferred from homology"/>
<evidence type="ECO:0000256" key="3">
    <source>
        <dbReference type="ARBA" id="ARBA00008843"/>
    </source>
</evidence>
<dbReference type="GeneTree" id="ENSGT00390000002575"/>
<evidence type="ECO:0000313" key="11">
    <source>
        <dbReference type="Proteomes" id="UP000009136"/>
    </source>
</evidence>
<dbReference type="PANTHER" id="PTHR31609">
    <property type="entry name" value="YDJC DEACETYLASE FAMILY MEMBER"/>
    <property type="match status" value="1"/>
</dbReference>
<dbReference type="GO" id="GO:0016787">
    <property type="term" value="F:hydrolase activity"/>
    <property type="evidence" value="ECO:0007669"/>
    <property type="project" value="UniProtKB-KW"/>
</dbReference>
<keyword evidence="6" id="KW-0378">Hydrolase</keyword>
<evidence type="ECO:0000256" key="2">
    <source>
        <dbReference type="ARBA" id="ARBA00003451"/>
    </source>
</evidence>
<feature type="region of interest" description="Disordered" evidence="9">
    <location>
        <begin position="149"/>
        <end position="174"/>
    </location>
</feature>
<comment type="similarity">
    <text evidence="3">Belongs to the YdjC deacetylase family.</text>
</comment>
<reference evidence="10" key="1">
    <citation type="submission" date="2018-03" db="EMBL/GenBank/DDBJ databases">
        <title>ARS-UCD1.2.</title>
        <authorList>
            <person name="Rosen B.D."/>
            <person name="Bickhart D.M."/>
            <person name="Koren S."/>
            <person name="Schnabel R.D."/>
            <person name="Hall R."/>
            <person name="Zimin A."/>
            <person name="Dreischer C."/>
            <person name="Schultheiss S."/>
            <person name="Schroeder S.G."/>
            <person name="Elsik C.G."/>
            <person name="Couldrey C."/>
            <person name="Liu G.E."/>
            <person name="Van Tassell C.P."/>
            <person name="Phillippy A.M."/>
            <person name="Smith T.P.L."/>
            <person name="Medrano J.F."/>
        </authorList>
    </citation>
    <scope>NUCLEOTIDE SEQUENCE [LARGE SCALE GENOMIC DNA]</scope>
    <source>
        <strain evidence="10">Hereford</strain>
    </source>
</reference>
<name>A0AAA9SJC7_BOVIN</name>
<keyword evidence="7" id="KW-0460">Magnesium</keyword>
<sequence length="424" mass="45057">DIFAVAASPALGVGRGTRLAGTPGTGRRREQRPSAGACVGAGPRATSGAGPGPSARALEPSRVLRTEAPWPGFACGWWSRQTTLATARGATRALWKPSWPGLSPACPCWSTVRPPRARLNWPAGEWRPSCTVRGGLGDRRPRRRCSLLALRPQAPDPHGPPRQPVRGPPRGPGPPWRLFADRLRGLLPRQDGIPAGGGGWRSDLAPGAQVREELEAQLSRFRELLGRDPTHVDGHQHVHVLPGVCRVFAEALQACGVRFTRLPLERGVDGCAWLEAPARAFAGAVEQDARAAIGPFVHHGLRWTDVFVGLSTCGRNMSAHRVLEALARALEGVPTGQAVTAELMAHPGYPSVPPLGGCGEGPDAFSCSLDRLHELRVLTAPALRAQLAQDGVQLCTLEDLDGKRPGEGAASRAAREPFVEPSPP</sequence>
<evidence type="ECO:0000256" key="8">
    <source>
        <dbReference type="ARBA" id="ARBA00023277"/>
    </source>
</evidence>
<dbReference type="PANTHER" id="PTHR31609:SF1">
    <property type="entry name" value="CARBOHYDRATE DEACETYLASE"/>
    <property type="match status" value="1"/>
</dbReference>
<comment type="cofactor">
    <cofactor evidence="1">
        <name>Mg(2+)</name>
        <dbReference type="ChEBI" id="CHEBI:18420"/>
    </cofactor>
</comment>
<keyword evidence="11" id="KW-1185">Reference proteome</keyword>
<keyword evidence="5" id="KW-0479">Metal-binding</keyword>
<gene>
    <name evidence="10" type="primary">YDJC</name>
</gene>
<reference evidence="10" key="3">
    <citation type="submission" date="2025-09" db="UniProtKB">
        <authorList>
            <consortium name="Ensembl"/>
        </authorList>
    </citation>
    <scope>IDENTIFICATION</scope>
    <source>
        <strain evidence="10">Hereford</strain>
    </source>
</reference>
<feature type="compositionally biased region" description="Pro residues" evidence="9">
    <location>
        <begin position="154"/>
        <end position="174"/>
    </location>
</feature>
<evidence type="ECO:0000256" key="9">
    <source>
        <dbReference type="SAM" id="MobiDB-lite"/>
    </source>
</evidence>
<comment type="function">
    <text evidence="2">Probably catalyzes the deacetylation of acetylated carbohydrates an important step in the degradation of oligosaccharides.</text>
</comment>
<organism evidence="10 11">
    <name type="scientific">Bos taurus</name>
    <name type="common">Bovine</name>
    <dbReference type="NCBI Taxonomy" id="9913"/>
    <lineage>
        <taxon>Eukaryota</taxon>
        <taxon>Metazoa</taxon>
        <taxon>Chordata</taxon>
        <taxon>Craniata</taxon>
        <taxon>Vertebrata</taxon>
        <taxon>Euteleostomi</taxon>
        <taxon>Mammalia</taxon>
        <taxon>Eutheria</taxon>
        <taxon>Laurasiatheria</taxon>
        <taxon>Artiodactyla</taxon>
        <taxon>Ruminantia</taxon>
        <taxon>Pecora</taxon>
        <taxon>Bovidae</taxon>
        <taxon>Bovinae</taxon>
        <taxon>Bos</taxon>
    </lineage>
</organism>
<dbReference type="AlphaFoldDB" id="A0AAA9SJC7"/>
<reference evidence="10" key="2">
    <citation type="submission" date="2025-08" db="UniProtKB">
        <authorList>
            <consortium name="Ensembl"/>
        </authorList>
    </citation>
    <scope>IDENTIFICATION</scope>
    <source>
        <strain evidence="10">Hereford</strain>
    </source>
</reference>
<evidence type="ECO:0000256" key="5">
    <source>
        <dbReference type="ARBA" id="ARBA00022723"/>
    </source>
</evidence>
<evidence type="ECO:0000256" key="7">
    <source>
        <dbReference type="ARBA" id="ARBA00022842"/>
    </source>
</evidence>
<evidence type="ECO:0000256" key="4">
    <source>
        <dbReference type="ARBA" id="ARBA00018477"/>
    </source>
</evidence>